<protein>
    <recommendedName>
        <fullName evidence="1">F-box domain-containing protein</fullName>
    </recommendedName>
</protein>
<dbReference type="InterPro" id="IPR032675">
    <property type="entry name" value="LRR_dom_sf"/>
</dbReference>
<dbReference type="EMBL" id="CAJNOR010000225">
    <property type="protein sequence ID" value="CAF0846719.1"/>
    <property type="molecule type" value="Genomic_DNA"/>
</dbReference>
<evidence type="ECO:0000313" key="2">
    <source>
        <dbReference type="EMBL" id="CAF0846719.1"/>
    </source>
</evidence>
<dbReference type="AlphaFoldDB" id="A0A813VQL7"/>
<evidence type="ECO:0000313" key="3">
    <source>
        <dbReference type="Proteomes" id="UP000663828"/>
    </source>
</evidence>
<dbReference type="PROSITE" id="PS50181">
    <property type="entry name" value="FBOX"/>
    <property type="match status" value="1"/>
</dbReference>
<proteinExistence type="predicted"/>
<sequence length="578" mass="68567">MMIFESLPNELLLEFVEYFSFTDLLRSFYRLNHRFNNLIHIYIRTYTINFQSISKSDFDFISQRYLSSIADHVHSLRFSDDDDTPQEVHQFFSYGLSLRQFSYLKFLSIHRFNSFDYLTTVLEQLVELPELNHLKITRYDATYNAKYDIDMIKIIEHLPKVTSCYLDVSYDNENSYEVLSIISSSLSCLCFPKLNCDINQLIHLIKQLPNLSSLTISIVDQPTNLLISSIEFKSMRKLDLLFYGYADNLMKFLPAMPNLEEFKVDFHPFFIDGRQWEKLIENCLKKLVRFQFKTAFMVSREKSKQEEIDRILNSFRSQFWIDKHQWFVQCHWIPNDFSRTMLIYTLPYAFENFFFSGNVRMKSTAPPEYVHHRTFHSVNNLYYGRNLYENLPLPEFRLENIRHLDITIPYDQSFDSLVSSLDRLDSLKVDPYDYMNMDKVHANLHTLCQRSSQLRSLKLSTWFNQHDFLLKIVHPKIRQLYLQGSNIVYNADKCEKLASSGIGQQCEVLCIRVERRTDIVKLVNNMSKLRALVVKCIDTSSLENGDGNLVEWLREHLPDVCSISRTNEAHKDIRLWIR</sequence>
<reference evidence="2" key="1">
    <citation type="submission" date="2021-02" db="EMBL/GenBank/DDBJ databases">
        <authorList>
            <person name="Nowell W R."/>
        </authorList>
    </citation>
    <scope>NUCLEOTIDE SEQUENCE</scope>
</reference>
<feature type="domain" description="F-box" evidence="1">
    <location>
        <begin position="1"/>
        <end position="53"/>
    </location>
</feature>
<accession>A0A813VQL7</accession>
<name>A0A813VQL7_ADIRI</name>
<gene>
    <name evidence="2" type="ORF">XAT740_LOCUS5263</name>
</gene>
<keyword evidence="3" id="KW-1185">Reference proteome</keyword>
<organism evidence="2 3">
    <name type="scientific">Adineta ricciae</name>
    <name type="common">Rotifer</name>
    <dbReference type="NCBI Taxonomy" id="249248"/>
    <lineage>
        <taxon>Eukaryota</taxon>
        <taxon>Metazoa</taxon>
        <taxon>Spiralia</taxon>
        <taxon>Gnathifera</taxon>
        <taxon>Rotifera</taxon>
        <taxon>Eurotatoria</taxon>
        <taxon>Bdelloidea</taxon>
        <taxon>Adinetida</taxon>
        <taxon>Adinetidae</taxon>
        <taxon>Adineta</taxon>
    </lineage>
</organism>
<dbReference type="InterPro" id="IPR001810">
    <property type="entry name" value="F-box_dom"/>
</dbReference>
<evidence type="ECO:0000259" key="1">
    <source>
        <dbReference type="PROSITE" id="PS50181"/>
    </source>
</evidence>
<comment type="caution">
    <text evidence="2">The sequence shown here is derived from an EMBL/GenBank/DDBJ whole genome shotgun (WGS) entry which is preliminary data.</text>
</comment>
<dbReference type="Proteomes" id="UP000663828">
    <property type="component" value="Unassembled WGS sequence"/>
</dbReference>
<dbReference type="SUPFAM" id="SSF52047">
    <property type="entry name" value="RNI-like"/>
    <property type="match status" value="1"/>
</dbReference>
<dbReference type="Gene3D" id="3.80.10.10">
    <property type="entry name" value="Ribonuclease Inhibitor"/>
    <property type="match status" value="1"/>
</dbReference>